<evidence type="ECO:0000313" key="2">
    <source>
        <dbReference type="Proteomes" id="UP001057402"/>
    </source>
</evidence>
<protein>
    <submittedName>
        <fullName evidence="1">Uncharacterized protein</fullName>
    </submittedName>
</protein>
<evidence type="ECO:0000313" key="1">
    <source>
        <dbReference type="EMBL" id="KAI4338870.1"/>
    </source>
</evidence>
<gene>
    <name evidence="1" type="ORF">MLD38_023877</name>
</gene>
<proteinExistence type="predicted"/>
<accession>A0ACB9NX82</accession>
<name>A0ACB9NX82_9MYRT</name>
<organism evidence="1 2">
    <name type="scientific">Melastoma candidum</name>
    <dbReference type="NCBI Taxonomy" id="119954"/>
    <lineage>
        <taxon>Eukaryota</taxon>
        <taxon>Viridiplantae</taxon>
        <taxon>Streptophyta</taxon>
        <taxon>Embryophyta</taxon>
        <taxon>Tracheophyta</taxon>
        <taxon>Spermatophyta</taxon>
        <taxon>Magnoliopsida</taxon>
        <taxon>eudicotyledons</taxon>
        <taxon>Gunneridae</taxon>
        <taxon>Pentapetalae</taxon>
        <taxon>rosids</taxon>
        <taxon>malvids</taxon>
        <taxon>Myrtales</taxon>
        <taxon>Melastomataceae</taxon>
        <taxon>Melastomatoideae</taxon>
        <taxon>Melastomateae</taxon>
        <taxon>Melastoma</taxon>
    </lineage>
</organism>
<comment type="caution">
    <text evidence="1">The sequence shown here is derived from an EMBL/GenBank/DDBJ whole genome shotgun (WGS) entry which is preliminary data.</text>
</comment>
<keyword evidence="2" id="KW-1185">Reference proteome</keyword>
<dbReference type="Proteomes" id="UP001057402">
    <property type="component" value="Chromosome 7"/>
</dbReference>
<reference evidence="2" key="1">
    <citation type="journal article" date="2023" name="Front. Plant Sci.">
        <title>Chromosomal-level genome assembly of Melastoma candidum provides insights into trichome evolution.</title>
        <authorList>
            <person name="Zhong Y."/>
            <person name="Wu W."/>
            <person name="Sun C."/>
            <person name="Zou P."/>
            <person name="Liu Y."/>
            <person name="Dai S."/>
            <person name="Zhou R."/>
        </authorList>
    </citation>
    <scope>NUCLEOTIDE SEQUENCE [LARGE SCALE GENOMIC DNA]</scope>
</reference>
<sequence>MHDLVNFTYKLEGKYRQTFHVDGSSLQSSSEVAASMVRFEFLWNCGGNHTCICRFHVHGRVMDTALKSSSTTSGVSEITVTSLALLSGSLVVLFHSSVYVDGRMWICGKGDGGRLGFGNEDPVFVPYFE</sequence>
<dbReference type="EMBL" id="CM042886">
    <property type="protein sequence ID" value="KAI4338870.1"/>
    <property type="molecule type" value="Genomic_DNA"/>
</dbReference>